<keyword evidence="3" id="KW-1185">Reference proteome</keyword>
<dbReference type="Proteomes" id="UP000219338">
    <property type="component" value="Unassembled WGS sequence"/>
</dbReference>
<reference evidence="3" key="1">
    <citation type="journal article" date="2017" name="Nat. Ecol. Evol.">
        <title>Genome expansion and lineage-specific genetic innovations in the forest pathogenic fungi Armillaria.</title>
        <authorList>
            <person name="Sipos G."/>
            <person name="Prasanna A.N."/>
            <person name="Walter M.C."/>
            <person name="O'Connor E."/>
            <person name="Balint B."/>
            <person name="Krizsan K."/>
            <person name="Kiss B."/>
            <person name="Hess J."/>
            <person name="Varga T."/>
            <person name="Slot J."/>
            <person name="Riley R."/>
            <person name="Boka B."/>
            <person name="Rigling D."/>
            <person name="Barry K."/>
            <person name="Lee J."/>
            <person name="Mihaltcheva S."/>
            <person name="LaButti K."/>
            <person name="Lipzen A."/>
            <person name="Waldron R."/>
            <person name="Moloney N.M."/>
            <person name="Sperisen C."/>
            <person name="Kredics L."/>
            <person name="Vagvoelgyi C."/>
            <person name="Patrignani A."/>
            <person name="Fitzpatrick D."/>
            <person name="Nagy I."/>
            <person name="Doyle S."/>
            <person name="Anderson J.B."/>
            <person name="Grigoriev I.V."/>
            <person name="Gueldener U."/>
            <person name="Muensterkoetter M."/>
            <person name="Nagy L.G."/>
        </authorList>
    </citation>
    <scope>NUCLEOTIDE SEQUENCE [LARGE SCALE GENOMIC DNA]</scope>
    <source>
        <strain evidence="3">C18/9</strain>
    </source>
</reference>
<protein>
    <submittedName>
        <fullName evidence="2">Uncharacterized protein</fullName>
    </submittedName>
</protein>
<gene>
    <name evidence="2" type="ORF">ARMOST_14381</name>
</gene>
<dbReference type="OMA" id="EEREFEY"/>
<evidence type="ECO:0000313" key="2">
    <source>
        <dbReference type="EMBL" id="SJL10984.1"/>
    </source>
</evidence>
<dbReference type="OrthoDB" id="2874131at2759"/>
<feature type="region of interest" description="Disordered" evidence="1">
    <location>
        <begin position="342"/>
        <end position="370"/>
    </location>
</feature>
<dbReference type="AlphaFoldDB" id="A0A284RQG3"/>
<accession>A0A284RQG3</accession>
<name>A0A284RQG3_ARMOS</name>
<proteinExistence type="predicted"/>
<organism evidence="2 3">
    <name type="scientific">Armillaria ostoyae</name>
    <name type="common">Armillaria root rot fungus</name>
    <dbReference type="NCBI Taxonomy" id="47428"/>
    <lineage>
        <taxon>Eukaryota</taxon>
        <taxon>Fungi</taxon>
        <taxon>Dikarya</taxon>
        <taxon>Basidiomycota</taxon>
        <taxon>Agaricomycotina</taxon>
        <taxon>Agaricomycetes</taxon>
        <taxon>Agaricomycetidae</taxon>
        <taxon>Agaricales</taxon>
        <taxon>Marasmiineae</taxon>
        <taxon>Physalacriaceae</taxon>
        <taxon>Armillaria</taxon>
    </lineage>
</organism>
<evidence type="ECO:0000256" key="1">
    <source>
        <dbReference type="SAM" id="MobiDB-lite"/>
    </source>
</evidence>
<evidence type="ECO:0000313" key="3">
    <source>
        <dbReference type="Proteomes" id="UP000219338"/>
    </source>
</evidence>
<dbReference type="EMBL" id="FUEG01000013">
    <property type="protein sequence ID" value="SJL10984.1"/>
    <property type="molecule type" value="Genomic_DNA"/>
</dbReference>
<sequence>MTGQSQTQQDIYDDVIHEAGFALSGTLHSIPSNAIVVRDQVSFYQDRYEASGTGRTMFQLLRNNHEVIIWGPPLNDRDGLLKELELIELLLNSVDFDDIRQATLYIAWDGRARLIPQEQRFFQIPYLAGYPCVDESQLQVTEWLQAGWKRALLDGVRPVEVEYAYNLTSSLALQCMIDACRHLEPLDLTTPVLACLVRDGRTIGLVKRIEEGARMVSYKDRALVYTAFLKLQQRHIYLLGGHDMDPSAVLIVDDKVRFVDMALKRWFSPNVLIYDQSIHDGLQLKQARQSHWRQAELLFERIDASLSTSNRYRPCEYRLVNVICAPGKPLIAFSASPSIVSKGREKRRKRSSKPQISSDTACDGEYLHKRDGDSISTRRYRIAPKQHEHFIRDSVPHMMINSETLRSSSTPCSRFLYPAPSTPHDVSYPMTHHGSKSRHYRTFYSNHSGSSPFYDDGNIFESGGWLEEREFEYSS</sequence>